<keyword evidence="3" id="KW-0732">Signal</keyword>
<sequence>MGGLRQLLRCLGVIAGCISAARGQPWGWCKACPLQPAAGRPPRSREGALGARRLQCRLAAEERRAFLRLTHARFRPDDWPRTQAPGRRNFYLETFIFEHRGFLSASPGFRHGSAAAISWDERSVHEALYRGWAERSPAAVAQLPRPRAARSAHLWAGLRLGGWMLVAALLGACLGLAVSGEFTASVVMPRLLLAGGHFGLIAYSTDAWATFSRLLMAGDSAPAALAATWRGKDFDSTLGYPGEGPPLPGTPLGGERQARQRSRSRERGASSPPIGRRGAQEGPAAAADRAGSVPPGGPGQQPEMEVDDLRRGVRRLDFDEAMPAVPPHPPPTRWHCPVAGCPCADPARHQGWANAQGLHRHLDAHLSGQLAGQVDPEWLRRHGRARCRVCGLSVGANRGVHPACRPADRAALRVAAAPQPVHAAAGRGVGEGRPSLATVHAASVPTLRYVPKRARAAWSRALTRCLAGVVAHNSVAAWTDLQMLAKTVLSVPPRTGRDHESALAAFTLERLARWEAGERQSLWQEACDAQPGRRRRPAGPPTAELRAARATAYAAEGLLAKGCAALTAQGLAEQTRETVLALERLHPRAPAEPLGRLDSLLAAPELAPNAVLKALRAFPKGTAPGPSGLRAQHLLHALTPAIRATVCEQLAAVFTEAFTERRATKVGPTLAALETLHPQVALLLLRHCASFGKLVYCARTAPPELQAGALRSFDAAQRAALGGLLAADLTDAQWHQASRAHAAGAYLASLGATRRLCSELDPAHIWAPEDAGTRAGAALSAHNAQLPQSAGLRPGALETAKQKDLSAALDDYWHRHFLENLGAADRADIQSELLPGASGFLEVAPNEKLGLLFEPEEFLTELRRRLLMPVYDADHFCPCCDEPCDRHGRHAGLCAGAGDRVCRHNAARNLVGRFAAAAGCNPELERPGLLPPRPGDDRAIGRRPADVYVPSWHLGAPAAFDFAAYEVVKRTHLDTERHPRVARLPRGRAPAAMVVRVVFEVTCPTIGSEAVCLVGSLPELGAMDPGGAVRLESVDSDCAAWRTAELTLPDATPEAVQYKYIKIFSGSVVQWEAGPMRVLELGEMCTTEANFVEDVAYDIDDNIARRNGYCRIRFEEQAGVAKSYSGMTSLQTSGIASSMTSPLRTSANPTPPEKVGCRRELDGILWELVKLESSSLPSRPEIRRAITSVRAAIEAERKGNARMRNACAAFVFMRLSLWTVPLLPLVVASIILWRVPSARRRKAAAVSELRAALARCVSQNGGGAQALAGPRLQAPRAPPLPPGGPPARQLCSSSAGASACAALLGR</sequence>
<organism evidence="5 6">
    <name type="scientific">Prorocentrum cordatum</name>
    <dbReference type="NCBI Taxonomy" id="2364126"/>
    <lineage>
        <taxon>Eukaryota</taxon>
        <taxon>Sar</taxon>
        <taxon>Alveolata</taxon>
        <taxon>Dinophyceae</taxon>
        <taxon>Prorocentrales</taxon>
        <taxon>Prorocentraceae</taxon>
        <taxon>Prorocentrum</taxon>
    </lineage>
</organism>
<dbReference type="InterPro" id="IPR002044">
    <property type="entry name" value="CBM20"/>
</dbReference>
<dbReference type="PANTHER" id="PTHR48462">
    <property type="entry name" value="PROTEIN, PUTATIVE-RELATED"/>
    <property type="match status" value="1"/>
</dbReference>
<dbReference type="Proteomes" id="UP001189429">
    <property type="component" value="Unassembled WGS sequence"/>
</dbReference>
<keyword evidence="2" id="KW-0472">Membrane</keyword>
<evidence type="ECO:0000256" key="2">
    <source>
        <dbReference type="SAM" id="Phobius"/>
    </source>
</evidence>
<feature type="signal peptide" evidence="3">
    <location>
        <begin position="1"/>
        <end position="23"/>
    </location>
</feature>
<feature type="transmembrane region" description="Helical" evidence="2">
    <location>
        <begin position="1211"/>
        <end position="1233"/>
    </location>
</feature>
<feature type="domain" description="CBM20" evidence="4">
    <location>
        <begin position="989"/>
        <end position="1099"/>
    </location>
</feature>
<evidence type="ECO:0000256" key="3">
    <source>
        <dbReference type="SAM" id="SignalP"/>
    </source>
</evidence>
<dbReference type="InterPro" id="IPR013784">
    <property type="entry name" value="Carb-bd-like_fold"/>
</dbReference>
<comment type="caution">
    <text evidence="5">The sequence shown here is derived from an EMBL/GenBank/DDBJ whole genome shotgun (WGS) entry which is preliminary data.</text>
</comment>
<feature type="chain" id="PRO_5046811680" description="CBM20 domain-containing protein" evidence="3">
    <location>
        <begin position="24"/>
        <end position="1306"/>
    </location>
</feature>
<dbReference type="SUPFAM" id="SSF49452">
    <property type="entry name" value="Starch-binding domain-like"/>
    <property type="match status" value="1"/>
</dbReference>
<name>A0ABN9PPR7_9DINO</name>
<proteinExistence type="predicted"/>
<keyword evidence="2" id="KW-0812">Transmembrane</keyword>
<gene>
    <name evidence="5" type="ORF">PCOR1329_LOCUS3986</name>
</gene>
<evidence type="ECO:0000313" key="6">
    <source>
        <dbReference type="Proteomes" id="UP001189429"/>
    </source>
</evidence>
<dbReference type="CDD" id="cd05467">
    <property type="entry name" value="CBM20"/>
    <property type="match status" value="1"/>
</dbReference>
<evidence type="ECO:0000313" key="5">
    <source>
        <dbReference type="EMBL" id="CAK0793824.1"/>
    </source>
</evidence>
<reference evidence="5" key="1">
    <citation type="submission" date="2023-10" db="EMBL/GenBank/DDBJ databases">
        <authorList>
            <person name="Chen Y."/>
            <person name="Shah S."/>
            <person name="Dougan E. K."/>
            <person name="Thang M."/>
            <person name="Chan C."/>
        </authorList>
    </citation>
    <scope>NUCLEOTIDE SEQUENCE [LARGE SCALE GENOMIC DNA]</scope>
</reference>
<evidence type="ECO:0000259" key="4">
    <source>
        <dbReference type="PROSITE" id="PS51166"/>
    </source>
</evidence>
<feature type="region of interest" description="Disordered" evidence="1">
    <location>
        <begin position="1267"/>
        <end position="1290"/>
    </location>
</feature>
<feature type="compositionally biased region" description="Pro residues" evidence="1">
    <location>
        <begin position="1276"/>
        <end position="1285"/>
    </location>
</feature>
<keyword evidence="6" id="KW-1185">Reference proteome</keyword>
<dbReference type="Pfam" id="PF00686">
    <property type="entry name" value="CBM_20"/>
    <property type="match status" value="1"/>
</dbReference>
<dbReference type="PANTHER" id="PTHR48462:SF1">
    <property type="entry name" value="PROTEIN, PUTATIVE-RELATED"/>
    <property type="match status" value="1"/>
</dbReference>
<accession>A0ABN9PPR7</accession>
<evidence type="ECO:0000256" key="1">
    <source>
        <dbReference type="SAM" id="MobiDB-lite"/>
    </source>
</evidence>
<feature type="non-terminal residue" evidence="5">
    <location>
        <position position="1306"/>
    </location>
</feature>
<dbReference type="Gene3D" id="2.60.40.10">
    <property type="entry name" value="Immunoglobulins"/>
    <property type="match status" value="1"/>
</dbReference>
<dbReference type="EMBL" id="CAUYUJ010001035">
    <property type="protein sequence ID" value="CAK0793824.1"/>
    <property type="molecule type" value="Genomic_DNA"/>
</dbReference>
<dbReference type="PROSITE" id="PS51166">
    <property type="entry name" value="CBM20"/>
    <property type="match status" value="1"/>
</dbReference>
<dbReference type="InterPro" id="IPR013783">
    <property type="entry name" value="Ig-like_fold"/>
</dbReference>
<dbReference type="SMART" id="SM01065">
    <property type="entry name" value="CBM_2"/>
    <property type="match status" value="1"/>
</dbReference>
<protein>
    <recommendedName>
        <fullName evidence="4">CBM20 domain-containing protein</fullName>
    </recommendedName>
</protein>
<keyword evidence="2" id="KW-1133">Transmembrane helix</keyword>
<feature type="region of interest" description="Disordered" evidence="1">
    <location>
        <begin position="236"/>
        <end position="305"/>
    </location>
</feature>